<keyword evidence="5" id="KW-0378">Hydrolase</keyword>
<dbReference type="PROSITE" id="PS50994">
    <property type="entry name" value="INTEGRASE"/>
    <property type="match status" value="1"/>
</dbReference>
<feature type="domain" description="Integrase catalytic" evidence="7">
    <location>
        <begin position="1"/>
        <end position="64"/>
    </location>
</feature>
<evidence type="ECO:0000256" key="5">
    <source>
        <dbReference type="ARBA" id="ARBA00022801"/>
    </source>
</evidence>
<evidence type="ECO:0000259" key="7">
    <source>
        <dbReference type="PROSITE" id="PS50994"/>
    </source>
</evidence>
<evidence type="ECO:0000256" key="2">
    <source>
        <dbReference type="ARBA" id="ARBA00022695"/>
    </source>
</evidence>
<dbReference type="GO" id="GO:0016787">
    <property type="term" value="F:hydrolase activity"/>
    <property type="evidence" value="ECO:0007669"/>
    <property type="project" value="UniProtKB-KW"/>
</dbReference>
<dbReference type="PANTHER" id="PTHR41694:SF3">
    <property type="entry name" value="RNA-DIRECTED DNA POLYMERASE-RELATED"/>
    <property type="match status" value="1"/>
</dbReference>
<evidence type="ECO:0000256" key="4">
    <source>
        <dbReference type="ARBA" id="ARBA00022759"/>
    </source>
</evidence>
<evidence type="ECO:0000313" key="8">
    <source>
        <dbReference type="EMBL" id="NXO63732.1"/>
    </source>
</evidence>
<evidence type="ECO:0000313" key="9">
    <source>
        <dbReference type="Proteomes" id="UP000579685"/>
    </source>
</evidence>
<keyword evidence="6" id="KW-0695">RNA-directed DNA polymerase</keyword>
<gene>
    <name evidence="8" type="primary">Ervk18_2</name>
    <name evidence="8" type="ORF">PHANIT_R15288</name>
</gene>
<dbReference type="InterPro" id="IPR001584">
    <property type="entry name" value="Integrase_cat-core"/>
</dbReference>
<keyword evidence="4" id="KW-0255">Endonuclease</keyword>
<name>A0A7L1TQP3_PHANI</name>
<proteinExistence type="predicted"/>
<dbReference type="AlphaFoldDB" id="A0A7L1TQP3"/>
<feature type="non-terminal residue" evidence="8">
    <location>
        <position position="1"/>
    </location>
</feature>
<dbReference type="InterPro" id="IPR012337">
    <property type="entry name" value="RNaseH-like_sf"/>
</dbReference>
<dbReference type="InterPro" id="IPR036397">
    <property type="entry name" value="RNaseH_sf"/>
</dbReference>
<evidence type="ECO:0000256" key="3">
    <source>
        <dbReference type="ARBA" id="ARBA00022722"/>
    </source>
</evidence>
<keyword evidence="2" id="KW-0548">Nucleotidyltransferase</keyword>
<keyword evidence="9" id="KW-1185">Reference proteome</keyword>
<keyword evidence="1" id="KW-0808">Transferase</keyword>
<dbReference type="GO" id="GO:0015074">
    <property type="term" value="P:DNA integration"/>
    <property type="evidence" value="ECO:0007669"/>
    <property type="project" value="InterPro"/>
</dbReference>
<dbReference type="GO" id="GO:0004519">
    <property type="term" value="F:endonuclease activity"/>
    <property type="evidence" value="ECO:0007669"/>
    <property type="project" value="UniProtKB-KW"/>
</dbReference>
<dbReference type="Gene3D" id="3.30.420.10">
    <property type="entry name" value="Ribonuclease H-like superfamily/Ribonuclease H"/>
    <property type="match status" value="1"/>
</dbReference>
<protein>
    <submittedName>
        <fullName evidence="8">POK18 protein</fullName>
    </submittedName>
</protein>
<dbReference type="GO" id="GO:0035613">
    <property type="term" value="F:RNA stem-loop binding"/>
    <property type="evidence" value="ECO:0007669"/>
    <property type="project" value="TreeGrafter"/>
</dbReference>
<dbReference type="PANTHER" id="PTHR41694">
    <property type="entry name" value="ENDOGENOUS RETROVIRUS GROUP K MEMBER POL PROTEIN"/>
    <property type="match status" value="1"/>
</dbReference>
<keyword evidence="3" id="KW-0540">Nuclease</keyword>
<reference evidence="8 9" key="1">
    <citation type="submission" date="2019-09" db="EMBL/GenBank/DDBJ databases">
        <title>Bird 10,000 Genomes (B10K) Project - Family phase.</title>
        <authorList>
            <person name="Zhang G."/>
        </authorList>
    </citation>
    <scope>NUCLEOTIDE SEQUENCE [LARGE SCALE GENOMIC DNA]</scope>
    <source>
        <strain evidence="8">B10K-DU-002-32</strain>
        <tissue evidence="8">Muscle</tissue>
    </source>
</reference>
<dbReference type="Proteomes" id="UP000579685">
    <property type="component" value="Unassembled WGS sequence"/>
</dbReference>
<sequence length="64" mass="7256">LRVERHLLSYFAVMGIPKKIKTDNGPAYVSQRIKWFMQTWGINHSTGIAHSPTGQAIVERTNCT</sequence>
<evidence type="ECO:0000256" key="1">
    <source>
        <dbReference type="ARBA" id="ARBA00022679"/>
    </source>
</evidence>
<accession>A0A7L1TQP3</accession>
<dbReference type="Pfam" id="PF00665">
    <property type="entry name" value="rve"/>
    <property type="match status" value="1"/>
</dbReference>
<feature type="non-terminal residue" evidence="8">
    <location>
        <position position="64"/>
    </location>
</feature>
<organism evidence="8 9">
    <name type="scientific">Phainopepla nitens</name>
    <name type="common">Phainopepla</name>
    <dbReference type="NCBI Taxonomy" id="161653"/>
    <lineage>
        <taxon>Eukaryota</taxon>
        <taxon>Metazoa</taxon>
        <taxon>Chordata</taxon>
        <taxon>Craniata</taxon>
        <taxon>Vertebrata</taxon>
        <taxon>Euteleostomi</taxon>
        <taxon>Archelosauria</taxon>
        <taxon>Archosauria</taxon>
        <taxon>Dinosauria</taxon>
        <taxon>Saurischia</taxon>
        <taxon>Theropoda</taxon>
        <taxon>Coelurosauria</taxon>
        <taxon>Aves</taxon>
        <taxon>Neognathae</taxon>
        <taxon>Neoaves</taxon>
        <taxon>Telluraves</taxon>
        <taxon>Australaves</taxon>
        <taxon>Passeriformes</taxon>
        <taxon>Bombycillidae</taxon>
        <taxon>Phainopepla</taxon>
    </lineage>
</organism>
<evidence type="ECO:0000256" key="6">
    <source>
        <dbReference type="ARBA" id="ARBA00022918"/>
    </source>
</evidence>
<comment type="caution">
    <text evidence="8">The sequence shown here is derived from an EMBL/GenBank/DDBJ whole genome shotgun (WGS) entry which is preliminary data.</text>
</comment>
<dbReference type="GO" id="GO:0003964">
    <property type="term" value="F:RNA-directed DNA polymerase activity"/>
    <property type="evidence" value="ECO:0007669"/>
    <property type="project" value="UniProtKB-KW"/>
</dbReference>
<dbReference type="EMBL" id="VXBQ01003390">
    <property type="protein sequence ID" value="NXO63732.1"/>
    <property type="molecule type" value="Genomic_DNA"/>
</dbReference>
<dbReference type="SUPFAM" id="SSF53098">
    <property type="entry name" value="Ribonuclease H-like"/>
    <property type="match status" value="1"/>
</dbReference>